<organism evidence="9 10">
    <name type="scientific">Aureobasidium subglaciale (strain EXF-2481)</name>
    <name type="common">Aureobasidium pullulans var. subglaciale</name>
    <dbReference type="NCBI Taxonomy" id="1043005"/>
    <lineage>
        <taxon>Eukaryota</taxon>
        <taxon>Fungi</taxon>
        <taxon>Dikarya</taxon>
        <taxon>Ascomycota</taxon>
        <taxon>Pezizomycotina</taxon>
        <taxon>Dothideomycetes</taxon>
        <taxon>Dothideomycetidae</taxon>
        <taxon>Dothideales</taxon>
        <taxon>Saccotheciaceae</taxon>
        <taxon>Aureobasidium</taxon>
    </lineage>
</organism>
<evidence type="ECO:0000313" key="10">
    <source>
        <dbReference type="Proteomes" id="UP000030641"/>
    </source>
</evidence>
<keyword evidence="5 7" id="KW-0408">Iron</keyword>
<dbReference type="PROSITE" id="PS00086">
    <property type="entry name" value="CYTOCHROME_P450"/>
    <property type="match status" value="1"/>
</dbReference>
<gene>
    <name evidence="9" type="ORF">AUEXF2481DRAFT_36669</name>
</gene>
<accession>A0A074YPW6</accession>
<evidence type="ECO:0000256" key="5">
    <source>
        <dbReference type="ARBA" id="ARBA00023004"/>
    </source>
</evidence>
<dbReference type="RefSeq" id="XP_013346804.1">
    <property type="nucleotide sequence ID" value="XM_013491350.1"/>
</dbReference>
<dbReference type="InterPro" id="IPR001128">
    <property type="entry name" value="Cyt_P450"/>
</dbReference>
<evidence type="ECO:0000256" key="8">
    <source>
        <dbReference type="RuleBase" id="RU000461"/>
    </source>
</evidence>
<evidence type="ECO:0000256" key="2">
    <source>
        <dbReference type="ARBA" id="ARBA00010617"/>
    </source>
</evidence>
<evidence type="ECO:0000256" key="1">
    <source>
        <dbReference type="ARBA" id="ARBA00001971"/>
    </source>
</evidence>
<dbReference type="InterPro" id="IPR002403">
    <property type="entry name" value="Cyt_P450_E_grp-IV"/>
</dbReference>
<dbReference type="Pfam" id="PF00067">
    <property type="entry name" value="p450"/>
    <property type="match status" value="1"/>
</dbReference>
<dbReference type="GO" id="GO:0016705">
    <property type="term" value="F:oxidoreductase activity, acting on paired donors, with incorporation or reduction of molecular oxygen"/>
    <property type="evidence" value="ECO:0007669"/>
    <property type="project" value="InterPro"/>
</dbReference>
<dbReference type="Proteomes" id="UP000030641">
    <property type="component" value="Unassembled WGS sequence"/>
</dbReference>
<dbReference type="InterPro" id="IPR036396">
    <property type="entry name" value="Cyt_P450_sf"/>
</dbReference>
<dbReference type="GeneID" id="25365636"/>
<dbReference type="OrthoDB" id="1844152at2759"/>
<dbReference type="InParanoid" id="A0A074YPW6"/>
<reference evidence="9 10" key="1">
    <citation type="journal article" date="2014" name="BMC Genomics">
        <title>Genome sequencing of four Aureobasidium pullulans varieties: biotechnological potential, stress tolerance, and description of new species.</title>
        <authorList>
            <person name="Gostin Ar C."/>
            <person name="Ohm R.A."/>
            <person name="Kogej T."/>
            <person name="Sonjak S."/>
            <person name="Turk M."/>
            <person name="Zajc J."/>
            <person name="Zalar P."/>
            <person name="Grube M."/>
            <person name="Sun H."/>
            <person name="Han J."/>
            <person name="Sharma A."/>
            <person name="Chiniquy J."/>
            <person name="Ngan C.Y."/>
            <person name="Lipzen A."/>
            <person name="Barry K."/>
            <person name="Grigoriev I.V."/>
            <person name="Gunde-Cimerman N."/>
        </authorList>
    </citation>
    <scope>NUCLEOTIDE SEQUENCE [LARGE SCALE GENOMIC DNA]</scope>
    <source>
        <strain evidence="9 10">EXF-2481</strain>
    </source>
</reference>
<keyword evidence="3 7" id="KW-0479">Metal-binding</keyword>
<keyword evidence="7 8" id="KW-0349">Heme</keyword>
<dbReference type="SUPFAM" id="SSF48264">
    <property type="entry name" value="Cytochrome P450"/>
    <property type="match status" value="1"/>
</dbReference>
<dbReference type="InterPro" id="IPR017972">
    <property type="entry name" value="Cyt_P450_CS"/>
</dbReference>
<evidence type="ECO:0000256" key="6">
    <source>
        <dbReference type="ARBA" id="ARBA00023033"/>
    </source>
</evidence>
<dbReference type="PANTHER" id="PTHR46206:SF6">
    <property type="entry name" value="CYTOCHROME P450 MONOOXYGENASE AN1598-RELATED"/>
    <property type="match status" value="1"/>
</dbReference>
<name>A0A074YPW6_AURSE</name>
<dbReference type="AlphaFoldDB" id="A0A074YPW6"/>
<dbReference type="GO" id="GO:0004497">
    <property type="term" value="F:monooxygenase activity"/>
    <property type="evidence" value="ECO:0007669"/>
    <property type="project" value="UniProtKB-KW"/>
</dbReference>
<evidence type="ECO:0000256" key="7">
    <source>
        <dbReference type="PIRSR" id="PIRSR602403-1"/>
    </source>
</evidence>
<keyword evidence="10" id="KW-1185">Reference proteome</keyword>
<keyword evidence="6 8" id="KW-0503">Monooxygenase</keyword>
<dbReference type="GO" id="GO:0020037">
    <property type="term" value="F:heme binding"/>
    <property type="evidence" value="ECO:0007669"/>
    <property type="project" value="InterPro"/>
</dbReference>
<dbReference type="HOGENOM" id="CLU_022195_1_0_1"/>
<comment type="cofactor">
    <cofactor evidence="1 7">
        <name>heme</name>
        <dbReference type="ChEBI" id="CHEBI:30413"/>
    </cofactor>
</comment>
<dbReference type="CDD" id="cd11041">
    <property type="entry name" value="CYP503A1-like"/>
    <property type="match status" value="1"/>
</dbReference>
<dbReference type="PRINTS" id="PR00465">
    <property type="entry name" value="EP450IV"/>
</dbReference>
<dbReference type="STRING" id="1043005.A0A074YPW6"/>
<dbReference type="Gene3D" id="1.10.630.10">
    <property type="entry name" value="Cytochrome P450"/>
    <property type="match status" value="1"/>
</dbReference>
<dbReference type="OMA" id="YTTMGSR"/>
<dbReference type="PANTHER" id="PTHR46206">
    <property type="entry name" value="CYTOCHROME P450"/>
    <property type="match status" value="1"/>
</dbReference>
<comment type="similarity">
    <text evidence="2 8">Belongs to the cytochrome P450 family.</text>
</comment>
<feature type="binding site" description="axial binding residue" evidence="7">
    <location>
        <position position="354"/>
    </location>
    <ligand>
        <name>heme</name>
        <dbReference type="ChEBI" id="CHEBI:30413"/>
    </ligand>
    <ligandPart>
        <name>Fe</name>
        <dbReference type="ChEBI" id="CHEBI:18248"/>
    </ligandPart>
</feature>
<keyword evidence="4 8" id="KW-0560">Oxidoreductase</keyword>
<dbReference type="EMBL" id="KL584752">
    <property type="protein sequence ID" value="KEQ98169.1"/>
    <property type="molecule type" value="Genomic_DNA"/>
</dbReference>
<sequence length="411" mass="46507">MLPVRYLEDLKTAPIQDVDFVGTFIEMFEGKYTTFGSRSTLHPRVVRTSLNANVEKIMPDIHAEVRDAFEAIWPDSEDWTAVPVVDCITRIVARVSGRMFGGPELSRNDEWVMTSIRFALNGFAAAQKLKLWPEVLKPFAAPFISELKAIREDYRSAEKAALPILEQRKTSNKKANDLLTWMAENARGEEAELKFVSHILLKVSFAAIHTSAAAPCQLIFDLCQYSQYVDVLRDEIRKNTTIEDHQTLPKVGNLIKLDSIMKESQRINPLLLITFERIITRDYALKDGLVIPAHTTIGMPTQAINMDPEHYYEPDKFDGLRFYNLKVAGTSASKTDYVASNGASLNFGYGRHACPGRWFAANEIKSIMAYLLLNYDIKFADGQSRPENLQVETQNLPNPTATVLSRRIRRS</sequence>
<evidence type="ECO:0008006" key="11">
    <source>
        <dbReference type="Google" id="ProtNLM"/>
    </source>
</evidence>
<protein>
    <recommendedName>
        <fullName evidence="11">Cytochrome P450</fullName>
    </recommendedName>
</protein>
<proteinExistence type="inferred from homology"/>
<evidence type="ECO:0000256" key="3">
    <source>
        <dbReference type="ARBA" id="ARBA00022723"/>
    </source>
</evidence>
<dbReference type="GO" id="GO:0005506">
    <property type="term" value="F:iron ion binding"/>
    <property type="evidence" value="ECO:0007669"/>
    <property type="project" value="InterPro"/>
</dbReference>
<evidence type="ECO:0000313" key="9">
    <source>
        <dbReference type="EMBL" id="KEQ98169.1"/>
    </source>
</evidence>
<evidence type="ECO:0000256" key="4">
    <source>
        <dbReference type="ARBA" id="ARBA00023002"/>
    </source>
</evidence>